<dbReference type="Proteomes" id="UP000305906">
    <property type="component" value="Unassembled WGS sequence"/>
</dbReference>
<feature type="compositionally biased region" description="Basic and acidic residues" evidence="1">
    <location>
        <begin position="1"/>
        <end position="11"/>
    </location>
</feature>
<evidence type="ECO:0000313" key="3">
    <source>
        <dbReference type="Proteomes" id="UP000305906"/>
    </source>
</evidence>
<evidence type="ECO:0000256" key="1">
    <source>
        <dbReference type="SAM" id="MobiDB-lite"/>
    </source>
</evidence>
<comment type="caution">
    <text evidence="2">The sequence shown here is derived from an EMBL/GenBank/DDBJ whole genome shotgun (WGS) entry which is preliminary data.</text>
</comment>
<proteinExistence type="predicted"/>
<evidence type="ECO:0000313" key="2">
    <source>
        <dbReference type="EMBL" id="TLS46479.1"/>
    </source>
</evidence>
<accession>A0A5R9FV07</accession>
<feature type="compositionally biased region" description="Basic and acidic residues" evidence="1">
    <location>
        <begin position="21"/>
        <end position="31"/>
    </location>
</feature>
<organism evidence="2 3">
    <name type="scientific">Streptomyces montanus</name>
    <dbReference type="NCBI Taxonomy" id="2580423"/>
    <lineage>
        <taxon>Bacteria</taxon>
        <taxon>Bacillati</taxon>
        <taxon>Actinomycetota</taxon>
        <taxon>Actinomycetes</taxon>
        <taxon>Kitasatosporales</taxon>
        <taxon>Streptomycetaceae</taxon>
        <taxon>Streptomyces</taxon>
    </lineage>
</organism>
<keyword evidence="3" id="KW-1185">Reference proteome</keyword>
<gene>
    <name evidence="2" type="ORF">FE633_09200</name>
</gene>
<protein>
    <submittedName>
        <fullName evidence="2">Uncharacterized protein</fullName>
    </submittedName>
</protein>
<name>A0A5R9FV07_9ACTN</name>
<sequence length="82" mass="9022">MTVGEREHGEAEQSCQAVRPDGGRAERVGRLGELEREGDPARLTAKHHRPLAITARRILGWRQMLLAFAALALPTRAAVRAD</sequence>
<dbReference type="RefSeq" id="WP_138044608.1">
    <property type="nucleotide sequence ID" value="NZ_VBZC01000008.1"/>
</dbReference>
<reference evidence="2 3" key="1">
    <citation type="submission" date="2019-05" db="EMBL/GenBank/DDBJ databases">
        <title>Streptomyces sp. NEAU-C151, a novel actinomycete isolated from soil.</title>
        <authorList>
            <person name="Han L."/>
            <person name="Jiang H."/>
        </authorList>
    </citation>
    <scope>NUCLEOTIDE SEQUENCE [LARGE SCALE GENOMIC DNA]</scope>
    <source>
        <strain evidence="2 3">NEAU-C151</strain>
    </source>
</reference>
<feature type="region of interest" description="Disordered" evidence="1">
    <location>
        <begin position="1"/>
        <end position="31"/>
    </location>
</feature>
<dbReference type="AlphaFoldDB" id="A0A5R9FV07"/>
<dbReference type="EMBL" id="VBZC01000008">
    <property type="protein sequence ID" value="TLS46479.1"/>
    <property type="molecule type" value="Genomic_DNA"/>
</dbReference>